<keyword evidence="3" id="KW-0143">Chaperone</keyword>
<sequence>MAIPIPDDAVKALAEAIQRSRYGLADPNRPIASCLFLGPTGVGKTELAKALAEWLFDSEESMIRVDMSEYMEKFAVSRLTGAPPGYVGYEEGGQLTEPVRRRPYCVLLFDEMEKAHPDVFNLLLQILDDGRCTDSQGRTVDFKNTVIIMTSNVGSDAIAELGGELDASDADTKFQEVTEAVRAAMADVFRPEFLNRIDETIIFRPLNRADLREIAKLQLDRVQSRMEDRSITIDVSDGALDVIAQRGYDPTFGARPIKRSIVANVETPLAQRGLRGEFEDGDTVKIDVDRVLSTPSWSFLRRSVSIVGVVVQLVSCWCPLLRSSEVQQCRKVLQVLVTAQVSGSRAEMPDVRDLISKMEKLVGGCQGSASSAASSDEVRVLRKVVLVPPQFRKVSDLVWPEEFAEIQQRPQTKLEQTDTVAAFIPKLALPAGCQEDLGRLLVGLAADPRKQHDVRDLRVVGLKVPEAAARLKIQDHPDCGVLQLALAFKFVQGRVQDMVLEPSALNEALLGILASNGVLQEACHIHWERTTVQIREPGRLRVTIRTESAESAEALKQALQTCKLEKKLQEMKIEEFVRTASATTSVQLAYESGRLDSHRSDVAYFQFSLEEIRCIGGRILDIIDPSRASIDPMFCEETLFPSEKPSQEAGLPVAWPIPSRIARGRHVNSAPPSAGAPRWIPTALEPAPFDGLRLASEVSGIPWTGPRTLTNPLYQRLGELLTAMRPLFAQLAPEDGTLGVHQPLDARSKVLIKAQVYEVGSGQEILGELHREGISRDQIQMVGLYYPLVDDGLAGGDLEITAVLTGGCGSQYPKSKTINVQAGTAIAFDNGKAYHRMTALRTACTSSSPRGRRLVVAFFVLCDLEPPGLPCTDRICVNYSDKARVMVRRHLGMLPKHIQLNIEQFLTGGISYTQQRFESSRQVRARDVSQEGLTFRTMD</sequence>
<reference evidence="6 7" key="1">
    <citation type="submission" date="2016-02" db="EMBL/GenBank/DDBJ databases">
        <title>Genome analysis of coral dinoflagellate symbionts highlights evolutionary adaptations to a symbiotic lifestyle.</title>
        <authorList>
            <person name="Aranda M."/>
            <person name="Li Y."/>
            <person name="Liew Y.J."/>
            <person name="Baumgarten S."/>
            <person name="Simakov O."/>
            <person name="Wilson M."/>
            <person name="Piel J."/>
            <person name="Ashoor H."/>
            <person name="Bougouffa S."/>
            <person name="Bajic V.B."/>
            <person name="Ryu T."/>
            <person name="Ravasi T."/>
            <person name="Bayer T."/>
            <person name="Micklem G."/>
            <person name="Kim H."/>
            <person name="Bhak J."/>
            <person name="Lajeunesse T.C."/>
            <person name="Voolstra C.R."/>
        </authorList>
    </citation>
    <scope>NUCLEOTIDE SEQUENCE [LARGE SCALE GENOMIC DNA]</scope>
    <source>
        <strain evidence="6 7">CCMP2467</strain>
    </source>
</reference>
<dbReference type="GO" id="GO:0016887">
    <property type="term" value="F:ATP hydrolysis activity"/>
    <property type="evidence" value="ECO:0007669"/>
    <property type="project" value="InterPro"/>
</dbReference>
<evidence type="ECO:0000313" key="7">
    <source>
        <dbReference type="Proteomes" id="UP000186817"/>
    </source>
</evidence>
<dbReference type="OrthoDB" id="423228at2759"/>
<protein>
    <submittedName>
        <fullName evidence="6">Chaperone protein ClpB 2</fullName>
    </submittedName>
</protein>
<dbReference type="FunFam" id="3.40.50.300:FF:000025">
    <property type="entry name" value="ATP-dependent Clp protease subunit"/>
    <property type="match status" value="1"/>
</dbReference>
<feature type="domain" description="Clp ATPase C-terminal" evidence="5">
    <location>
        <begin position="206"/>
        <end position="291"/>
    </location>
</feature>
<keyword evidence="1" id="KW-0547">Nucleotide-binding</keyword>
<dbReference type="SMART" id="SM01086">
    <property type="entry name" value="ClpB_D2-small"/>
    <property type="match status" value="1"/>
</dbReference>
<accession>A0A1Q9F4W2</accession>
<dbReference type="InterPro" id="IPR028299">
    <property type="entry name" value="ClpA/B_CS2"/>
</dbReference>
<dbReference type="InterPro" id="IPR003959">
    <property type="entry name" value="ATPase_AAA_core"/>
</dbReference>
<dbReference type="Proteomes" id="UP000186817">
    <property type="component" value="Unassembled WGS sequence"/>
</dbReference>
<keyword evidence="7" id="KW-1185">Reference proteome</keyword>
<dbReference type="Gene3D" id="3.40.50.300">
    <property type="entry name" value="P-loop containing nucleotide triphosphate hydrolases"/>
    <property type="match status" value="1"/>
</dbReference>
<dbReference type="SUPFAM" id="SSF52540">
    <property type="entry name" value="P-loop containing nucleoside triphosphate hydrolases"/>
    <property type="match status" value="1"/>
</dbReference>
<dbReference type="InterPro" id="IPR027417">
    <property type="entry name" value="P-loop_NTPase"/>
</dbReference>
<evidence type="ECO:0000256" key="3">
    <source>
        <dbReference type="ARBA" id="ARBA00023186"/>
    </source>
</evidence>
<comment type="caution">
    <text evidence="6">The sequence shown here is derived from an EMBL/GenBank/DDBJ whole genome shotgun (WGS) entry which is preliminary data.</text>
</comment>
<evidence type="ECO:0000259" key="4">
    <source>
        <dbReference type="SMART" id="SM00382"/>
    </source>
</evidence>
<dbReference type="InterPro" id="IPR001270">
    <property type="entry name" value="ClpA/B"/>
</dbReference>
<dbReference type="GO" id="GO:0005737">
    <property type="term" value="C:cytoplasm"/>
    <property type="evidence" value="ECO:0007669"/>
    <property type="project" value="TreeGrafter"/>
</dbReference>
<dbReference type="Pfam" id="PF07724">
    <property type="entry name" value="AAA_2"/>
    <property type="match status" value="1"/>
</dbReference>
<organism evidence="6 7">
    <name type="scientific">Symbiodinium microadriaticum</name>
    <name type="common">Dinoflagellate</name>
    <name type="synonym">Zooxanthella microadriatica</name>
    <dbReference type="NCBI Taxonomy" id="2951"/>
    <lineage>
        <taxon>Eukaryota</taxon>
        <taxon>Sar</taxon>
        <taxon>Alveolata</taxon>
        <taxon>Dinophyceae</taxon>
        <taxon>Suessiales</taxon>
        <taxon>Symbiodiniaceae</taxon>
        <taxon>Symbiodinium</taxon>
    </lineage>
</organism>
<dbReference type="Pfam" id="PF10431">
    <property type="entry name" value="ClpB_D2-small"/>
    <property type="match status" value="1"/>
</dbReference>
<dbReference type="PANTHER" id="PTHR11638:SF18">
    <property type="entry name" value="HEAT SHOCK PROTEIN 104"/>
    <property type="match status" value="1"/>
</dbReference>
<dbReference type="SMART" id="SM00382">
    <property type="entry name" value="AAA"/>
    <property type="match status" value="1"/>
</dbReference>
<dbReference type="CDD" id="cd19499">
    <property type="entry name" value="RecA-like_ClpB_Hsp104-like"/>
    <property type="match status" value="1"/>
</dbReference>
<dbReference type="PROSITE" id="PS00871">
    <property type="entry name" value="CLPAB_2"/>
    <property type="match status" value="1"/>
</dbReference>
<dbReference type="EMBL" id="LSRX01000012">
    <property type="protein sequence ID" value="OLQ14682.1"/>
    <property type="molecule type" value="Genomic_DNA"/>
</dbReference>
<dbReference type="PANTHER" id="PTHR11638">
    <property type="entry name" value="ATP-DEPENDENT CLP PROTEASE"/>
    <property type="match status" value="1"/>
</dbReference>
<evidence type="ECO:0000313" key="6">
    <source>
        <dbReference type="EMBL" id="OLQ14682.1"/>
    </source>
</evidence>
<evidence type="ECO:0000256" key="2">
    <source>
        <dbReference type="ARBA" id="ARBA00022840"/>
    </source>
</evidence>
<dbReference type="InterPro" id="IPR003593">
    <property type="entry name" value="AAA+_ATPase"/>
</dbReference>
<dbReference type="InterPro" id="IPR050130">
    <property type="entry name" value="ClpA_ClpB"/>
</dbReference>
<dbReference type="GO" id="GO:0034605">
    <property type="term" value="P:cellular response to heat"/>
    <property type="evidence" value="ECO:0007669"/>
    <property type="project" value="TreeGrafter"/>
</dbReference>
<evidence type="ECO:0000256" key="1">
    <source>
        <dbReference type="ARBA" id="ARBA00022741"/>
    </source>
</evidence>
<feature type="domain" description="AAA+ ATPase" evidence="4">
    <location>
        <begin position="30"/>
        <end position="171"/>
    </location>
</feature>
<gene>
    <name evidence="6" type="primary">clpB2</name>
    <name evidence="6" type="ORF">AK812_SmicGene1138</name>
</gene>
<dbReference type="GO" id="GO:0005524">
    <property type="term" value="F:ATP binding"/>
    <property type="evidence" value="ECO:0007669"/>
    <property type="project" value="UniProtKB-KW"/>
</dbReference>
<proteinExistence type="predicted"/>
<dbReference type="Gene3D" id="1.10.8.60">
    <property type="match status" value="1"/>
</dbReference>
<name>A0A1Q9F4W2_SYMMI</name>
<evidence type="ECO:0000259" key="5">
    <source>
        <dbReference type="SMART" id="SM01086"/>
    </source>
</evidence>
<dbReference type="InterPro" id="IPR019489">
    <property type="entry name" value="Clp_ATPase_C"/>
</dbReference>
<dbReference type="PRINTS" id="PR00300">
    <property type="entry name" value="CLPPROTEASEA"/>
</dbReference>
<keyword evidence="2" id="KW-0067">ATP-binding</keyword>
<dbReference type="AlphaFoldDB" id="A0A1Q9F4W2"/>